<evidence type="ECO:0008006" key="3">
    <source>
        <dbReference type="Google" id="ProtNLM"/>
    </source>
</evidence>
<gene>
    <name evidence="1" type="ORF">CRG98_007695</name>
</gene>
<organism evidence="1 2">
    <name type="scientific">Punica granatum</name>
    <name type="common">Pomegranate</name>
    <dbReference type="NCBI Taxonomy" id="22663"/>
    <lineage>
        <taxon>Eukaryota</taxon>
        <taxon>Viridiplantae</taxon>
        <taxon>Streptophyta</taxon>
        <taxon>Embryophyta</taxon>
        <taxon>Tracheophyta</taxon>
        <taxon>Spermatophyta</taxon>
        <taxon>Magnoliopsida</taxon>
        <taxon>eudicotyledons</taxon>
        <taxon>Gunneridae</taxon>
        <taxon>Pentapetalae</taxon>
        <taxon>rosids</taxon>
        <taxon>malvids</taxon>
        <taxon>Myrtales</taxon>
        <taxon>Lythraceae</taxon>
        <taxon>Punica</taxon>
    </lineage>
</organism>
<protein>
    <recommendedName>
        <fullName evidence="3">SMP domain-containing protein</fullName>
    </recommendedName>
</protein>
<dbReference type="Proteomes" id="UP000233551">
    <property type="component" value="Unassembled WGS sequence"/>
</dbReference>
<comment type="caution">
    <text evidence="1">The sequence shown here is derived from an EMBL/GenBank/DDBJ whole genome shotgun (WGS) entry which is preliminary data.</text>
</comment>
<accession>A0A2I0KTW9</accession>
<evidence type="ECO:0000313" key="1">
    <source>
        <dbReference type="EMBL" id="PKI71927.1"/>
    </source>
</evidence>
<sequence>MPCTNKEHRDSSETHAATSQAIEQLAADNNSAAAGKPDAKIIEALTTKEEGELSLSDPEATPNGVENTVLIGTMVVNLEMRRPPLNSMWVKGFSATSPKEWMRAH</sequence>
<dbReference type="EMBL" id="PGOL01000350">
    <property type="protein sequence ID" value="PKI71927.1"/>
    <property type="molecule type" value="Genomic_DNA"/>
</dbReference>
<name>A0A2I0KTW9_PUNGR</name>
<proteinExistence type="predicted"/>
<dbReference type="AlphaFoldDB" id="A0A2I0KTW9"/>
<keyword evidence="2" id="KW-1185">Reference proteome</keyword>
<reference evidence="1 2" key="1">
    <citation type="submission" date="2017-11" db="EMBL/GenBank/DDBJ databases">
        <title>De-novo sequencing of pomegranate (Punica granatum L.) genome.</title>
        <authorList>
            <person name="Akparov Z."/>
            <person name="Amiraslanov A."/>
            <person name="Hajiyeva S."/>
            <person name="Abbasov M."/>
            <person name="Kaur K."/>
            <person name="Hamwieh A."/>
            <person name="Solovyev V."/>
            <person name="Salamov A."/>
            <person name="Braich B."/>
            <person name="Kosarev P."/>
            <person name="Mahmoud A."/>
            <person name="Hajiyev E."/>
            <person name="Babayeva S."/>
            <person name="Izzatullayeva V."/>
            <person name="Mammadov A."/>
            <person name="Mammadov A."/>
            <person name="Sharifova S."/>
            <person name="Ojaghi J."/>
            <person name="Eynullazada K."/>
            <person name="Bayramov B."/>
            <person name="Abdulazimova A."/>
            <person name="Shahmuradov I."/>
        </authorList>
    </citation>
    <scope>NUCLEOTIDE SEQUENCE [LARGE SCALE GENOMIC DNA]</scope>
    <source>
        <strain evidence="2">cv. AG2017</strain>
        <tissue evidence="1">Leaf</tissue>
    </source>
</reference>
<evidence type="ECO:0000313" key="2">
    <source>
        <dbReference type="Proteomes" id="UP000233551"/>
    </source>
</evidence>